<dbReference type="AlphaFoldDB" id="A0A346XVQ2"/>
<dbReference type="Proteomes" id="UP000264006">
    <property type="component" value="Chromosome"/>
</dbReference>
<dbReference type="RefSeq" id="WP_164710146.1">
    <property type="nucleotide sequence ID" value="NZ_CAXIBR010000032.1"/>
</dbReference>
<evidence type="ECO:0008006" key="3">
    <source>
        <dbReference type="Google" id="ProtNLM"/>
    </source>
</evidence>
<proteinExistence type="predicted"/>
<dbReference type="KEGG" id="euz:DVS28_a1607"/>
<name>A0A346XVQ2_9ACTN</name>
<dbReference type="SUPFAM" id="SSF53335">
    <property type="entry name" value="S-adenosyl-L-methionine-dependent methyltransferases"/>
    <property type="match status" value="1"/>
</dbReference>
<gene>
    <name evidence="1" type="ORF">DVS28_a1607</name>
</gene>
<dbReference type="InterPro" id="IPR029063">
    <property type="entry name" value="SAM-dependent_MTases_sf"/>
</dbReference>
<protein>
    <recommendedName>
        <fullName evidence="3">Class I SAM-dependent methyltransferase</fullName>
    </recommendedName>
</protein>
<accession>A0A346XVQ2</accession>
<reference evidence="1 2" key="1">
    <citation type="submission" date="2018-09" db="EMBL/GenBank/DDBJ databases">
        <title>Complete genome sequence of Euzebya sp. DY32-46 isolated from seawater of Pacific Ocean.</title>
        <authorList>
            <person name="Xu L."/>
            <person name="Wu Y.-H."/>
            <person name="Xu X.-W."/>
        </authorList>
    </citation>
    <scope>NUCLEOTIDE SEQUENCE [LARGE SCALE GENOMIC DNA]</scope>
    <source>
        <strain evidence="1 2">DY32-46</strain>
    </source>
</reference>
<keyword evidence="2" id="KW-1185">Reference proteome</keyword>
<evidence type="ECO:0000313" key="1">
    <source>
        <dbReference type="EMBL" id="AXV06299.1"/>
    </source>
</evidence>
<evidence type="ECO:0000313" key="2">
    <source>
        <dbReference type="Proteomes" id="UP000264006"/>
    </source>
</evidence>
<sequence>MKDSTRKLWERQDAHDGDRARLFHAVAAHVDATTVLYPGSWVDIAASIAWPDVTYVDTDGNAERFFADSAGVDELLVEAGAANRRWRFVPSDYTQPLPLGDGEVDLLLSCYAGFVSEHCTEHLRIGGWLLATASHGDAAMASIDPRYRLVGVVVRNGDRYRVQDEDLERYTVPKTPVVVTKDLLHERGRGVGWTRPAAAYLFQRVG</sequence>
<dbReference type="EMBL" id="CP031165">
    <property type="protein sequence ID" value="AXV06299.1"/>
    <property type="molecule type" value="Genomic_DNA"/>
</dbReference>
<organism evidence="1 2">
    <name type="scientific">Euzebya pacifica</name>
    <dbReference type="NCBI Taxonomy" id="1608957"/>
    <lineage>
        <taxon>Bacteria</taxon>
        <taxon>Bacillati</taxon>
        <taxon>Actinomycetota</taxon>
        <taxon>Nitriliruptoria</taxon>
        <taxon>Euzebyales</taxon>
    </lineage>
</organism>